<keyword evidence="7 13" id="KW-0808">Transferase</keyword>
<dbReference type="PROSITE" id="PS50972">
    <property type="entry name" value="PTERIN_BINDING"/>
    <property type="match status" value="1"/>
</dbReference>
<dbReference type="Pfam" id="PF00809">
    <property type="entry name" value="Pterin_bind"/>
    <property type="match status" value="1"/>
</dbReference>
<dbReference type="InterPro" id="IPR011005">
    <property type="entry name" value="Dihydropteroate_synth-like_sf"/>
</dbReference>
<dbReference type="NCBIfam" id="TIGR01496">
    <property type="entry name" value="DHPS"/>
    <property type="match status" value="1"/>
</dbReference>
<comment type="cofactor">
    <cofactor evidence="2 13">
        <name>Mg(2+)</name>
        <dbReference type="ChEBI" id="CHEBI:18420"/>
    </cofactor>
</comment>
<dbReference type="PROSITE" id="PS00793">
    <property type="entry name" value="DHPS_2"/>
    <property type="match status" value="1"/>
</dbReference>
<comment type="similarity">
    <text evidence="4 13">Belongs to the DHPS family.</text>
</comment>
<dbReference type="Proteomes" id="UP000036202">
    <property type="component" value="Chromosome"/>
</dbReference>
<dbReference type="GO" id="GO:0005829">
    <property type="term" value="C:cytosol"/>
    <property type="evidence" value="ECO:0007669"/>
    <property type="project" value="TreeGrafter"/>
</dbReference>
<evidence type="ECO:0000256" key="1">
    <source>
        <dbReference type="ARBA" id="ARBA00000012"/>
    </source>
</evidence>
<evidence type="ECO:0000256" key="4">
    <source>
        <dbReference type="ARBA" id="ARBA00009503"/>
    </source>
</evidence>
<dbReference type="EMBL" id="CP011974">
    <property type="protein sequence ID" value="AKO90758.1"/>
    <property type="molecule type" value="Genomic_DNA"/>
</dbReference>
<accession>A0A0H4KR60</accession>
<dbReference type="PROSITE" id="PS00792">
    <property type="entry name" value="DHPS_1"/>
    <property type="match status" value="1"/>
</dbReference>
<gene>
    <name evidence="15" type="ORF">BEH_00500</name>
</gene>
<evidence type="ECO:0000256" key="6">
    <source>
        <dbReference type="ARBA" id="ARBA00016919"/>
    </source>
</evidence>
<evidence type="ECO:0000256" key="12">
    <source>
        <dbReference type="ARBA" id="ARBA00053449"/>
    </source>
</evidence>
<evidence type="ECO:0000256" key="11">
    <source>
        <dbReference type="ARBA" id="ARBA00030193"/>
    </source>
</evidence>
<feature type="domain" description="Pterin-binding" evidence="14">
    <location>
        <begin position="25"/>
        <end position="275"/>
    </location>
</feature>
<dbReference type="InterPro" id="IPR045031">
    <property type="entry name" value="DHP_synth-like"/>
</dbReference>
<dbReference type="PATRIC" id="fig|135735.6.peg.78"/>
<evidence type="ECO:0000259" key="14">
    <source>
        <dbReference type="PROSITE" id="PS50972"/>
    </source>
</evidence>
<dbReference type="UniPathway" id="UPA00077">
    <property type="reaction ID" value="UER00156"/>
</dbReference>
<dbReference type="PANTHER" id="PTHR20941">
    <property type="entry name" value="FOLATE SYNTHESIS PROTEINS"/>
    <property type="match status" value="1"/>
</dbReference>
<dbReference type="GO" id="GO:0004156">
    <property type="term" value="F:dihydropteroate synthase activity"/>
    <property type="evidence" value="ECO:0007669"/>
    <property type="project" value="UniProtKB-EC"/>
</dbReference>
<dbReference type="GO" id="GO:0046872">
    <property type="term" value="F:metal ion binding"/>
    <property type="evidence" value="ECO:0007669"/>
    <property type="project" value="UniProtKB-KW"/>
</dbReference>
<comment type="catalytic activity">
    <reaction evidence="1">
        <text>(7,8-dihydropterin-6-yl)methyl diphosphate + 4-aminobenzoate = 7,8-dihydropteroate + diphosphate</text>
        <dbReference type="Rhea" id="RHEA:19949"/>
        <dbReference type="ChEBI" id="CHEBI:17836"/>
        <dbReference type="ChEBI" id="CHEBI:17839"/>
        <dbReference type="ChEBI" id="CHEBI:33019"/>
        <dbReference type="ChEBI" id="CHEBI:72950"/>
        <dbReference type="EC" id="2.5.1.15"/>
    </reaction>
</comment>
<evidence type="ECO:0000256" key="8">
    <source>
        <dbReference type="ARBA" id="ARBA00022723"/>
    </source>
</evidence>
<evidence type="ECO:0000256" key="9">
    <source>
        <dbReference type="ARBA" id="ARBA00022842"/>
    </source>
</evidence>
<comment type="pathway">
    <text evidence="3 13">Cofactor biosynthesis; tetrahydrofolate biosynthesis; 7,8-dihydrofolate from 2-amino-4-hydroxy-6-hydroxymethyl-7,8-dihydropteridine diphosphate and 4-aminobenzoate: step 1/2.</text>
</comment>
<evidence type="ECO:0000256" key="3">
    <source>
        <dbReference type="ARBA" id="ARBA00004763"/>
    </source>
</evidence>
<dbReference type="SUPFAM" id="SSF51717">
    <property type="entry name" value="Dihydropteroate synthetase-like"/>
    <property type="match status" value="1"/>
</dbReference>
<dbReference type="CDD" id="cd00739">
    <property type="entry name" value="DHPS"/>
    <property type="match status" value="1"/>
</dbReference>
<name>A0A0H4KR60_9BACI</name>
<organism evidence="15 16">
    <name type="scientific">Priestia filamentosa</name>
    <dbReference type="NCBI Taxonomy" id="1402861"/>
    <lineage>
        <taxon>Bacteria</taxon>
        <taxon>Bacillati</taxon>
        <taxon>Bacillota</taxon>
        <taxon>Bacilli</taxon>
        <taxon>Bacillales</taxon>
        <taxon>Bacillaceae</taxon>
        <taxon>Priestia</taxon>
    </lineage>
</organism>
<reference evidence="16" key="2">
    <citation type="submission" date="2015-06" db="EMBL/GenBank/DDBJ databases">
        <title>Genome Sequence of Bacillus endophyticus and Analysis of its Companion Mechanism in the Ketogulonigenium vulgare-Bacillus strain Consortium.</title>
        <authorList>
            <person name="Jia N."/>
            <person name="Du J."/>
            <person name="Ding M.-Z."/>
            <person name="Gao F."/>
            <person name="Yuan Y.-J."/>
        </authorList>
    </citation>
    <scope>NUCLEOTIDE SEQUENCE [LARGE SCALE GENOMIC DNA]</scope>
    <source>
        <strain evidence="16">Hbe603</strain>
    </source>
</reference>
<evidence type="ECO:0000313" key="16">
    <source>
        <dbReference type="Proteomes" id="UP000036202"/>
    </source>
</evidence>
<dbReference type="GO" id="GO:0046654">
    <property type="term" value="P:tetrahydrofolate biosynthetic process"/>
    <property type="evidence" value="ECO:0007669"/>
    <property type="project" value="UniProtKB-UniPathway"/>
</dbReference>
<evidence type="ECO:0000256" key="2">
    <source>
        <dbReference type="ARBA" id="ARBA00001946"/>
    </source>
</evidence>
<dbReference type="InterPro" id="IPR006390">
    <property type="entry name" value="DHP_synth_dom"/>
</dbReference>
<keyword evidence="10 13" id="KW-0289">Folate biosynthesis</keyword>
<dbReference type="FunFam" id="3.20.20.20:FF:000006">
    <property type="entry name" value="Dihydropteroate synthase"/>
    <property type="match status" value="1"/>
</dbReference>
<evidence type="ECO:0000256" key="10">
    <source>
        <dbReference type="ARBA" id="ARBA00022909"/>
    </source>
</evidence>
<dbReference type="RefSeq" id="WP_046218466.1">
    <property type="nucleotide sequence ID" value="NZ_CP011974.1"/>
</dbReference>
<evidence type="ECO:0000256" key="7">
    <source>
        <dbReference type="ARBA" id="ARBA00022679"/>
    </source>
</evidence>
<dbReference type="GO" id="GO:0046656">
    <property type="term" value="P:folic acid biosynthetic process"/>
    <property type="evidence" value="ECO:0007669"/>
    <property type="project" value="UniProtKB-KW"/>
</dbReference>
<proteinExistence type="inferred from homology"/>
<evidence type="ECO:0000256" key="13">
    <source>
        <dbReference type="RuleBase" id="RU361205"/>
    </source>
</evidence>
<dbReference type="AlphaFoldDB" id="A0A0H4KR60"/>
<dbReference type="KEGG" id="beo:BEH_00500"/>
<comment type="function">
    <text evidence="12 13">Catalyzes the condensation of para-aminobenzoate (pABA) with 6-hydroxymethyl-7,8-dihydropterin diphosphate (DHPt-PP) to form 7,8-dihydropteroate (H2Pte), the immediate precursor of folate derivatives.</text>
</comment>
<dbReference type="OrthoDB" id="9811744at2"/>
<keyword evidence="9 13" id="KW-0460">Magnesium</keyword>
<evidence type="ECO:0000256" key="5">
    <source>
        <dbReference type="ARBA" id="ARBA00012458"/>
    </source>
</evidence>
<dbReference type="InterPro" id="IPR000489">
    <property type="entry name" value="Pterin-binding_dom"/>
</dbReference>
<evidence type="ECO:0000313" key="15">
    <source>
        <dbReference type="EMBL" id="AKO90758.1"/>
    </source>
</evidence>
<dbReference type="PANTHER" id="PTHR20941:SF1">
    <property type="entry name" value="FOLIC ACID SYNTHESIS PROTEIN FOL1"/>
    <property type="match status" value="1"/>
</dbReference>
<protein>
    <recommendedName>
        <fullName evidence="6 13">Dihydropteroate synthase</fullName>
        <shortName evidence="13">DHPS</shortName>
        <ecNumber evidence="5 13">2.5.1.15</ecNumber>
    </recommendedName>
    <alternativeName>
        <fullName evidence="11 13">Dihydropteroate pyrophosphorylase</fullName>
    </alternativeName>
</protein>
<dbReference type="Gene3D" id="3.20.20.20">
    <property type="entry name" value="Dihydropteroate synthase-like"/>
    <property type="match status" value="1"/>
</dbReference>
<keyword evidence="8 13" id="KW-0479">Metal-binding</keyword>
<sequence length="286" mass="31226">MTVNTLPRKGVIDAHPFQLDYRNKTLIMGILNVTPDSFSDGGKYNHLDRAVEHAQLMVDQGADIIDLGGESTRPGHEPVSLEEELHRVVPAVEVISENVEIPISVDTYKAEVARQALEAGAHIINDIWGAKADPKMAEVAASYNVPIVIMHNRENRNYTNLMADVIADLYESIKIVKAAGVKDEKIILDPGIGFAKGLEENIIVMRKLDQFQSLGYPVLLGTSRKGMIGKVLNLENPADRMEGTAATVGLGISKGTDIVRVHDVLEIARFSKMMDVLVGKGDIPRG</sequence>
<dbReference type="EC" id="2.5.1.15" evidence="5 13"/>
<reference evidence="15 16" key="1">
    <citation type="journal article" date="2015" name="PLoS ONE">
        <title>Genome Sequence of Bacillus endophyticus and Analysis of Its Companion Mechanism in the Ketogulonigenium vulgare-Bacillus Strain Consortium.</title>
        <authorList>
            <person name="Jia N."/>
            <person name="Du J."/>
            <person name="Ding M.Z."/>
            <person name="Gao F."/>
            <person name="Yuan Y.J."/>
        </authorList>
    </citation>
    <scope>NUCLEOTIDE SEQUENCE [LARGE SCALE GENOMIC DNA]</scope>
    <source>
        <strain evidence="15 16">Hbe603</strain>
    </source>
</reference>
<keyword evidence="16" id="KW-1185">Reference proteome</keyword>